<evidence type="ECO:0000259" key="2">
    <source>
        <dbReference type="Pfam" id="PF05425"/>
    </source>
</evidence>
<dbReference type="InterPro" id="IPR008457">
    <property type="entry name" value="Cu-R_CopD_dom"/>
</dbReference>
<feature type="transmembrane region" description="Helical" evidence="1">
    <location>
        <begin position="84"/>
        <end position="104"/>
    </location>
</feature>
<dbReference type="OrthoDB" id="8419862at2"/>
<gene>
    <name evidence="3" type="ORF">EZ242_04435</name>
</gene>
<keyword evidence="1" id="KW-0472">Membrane</keyword>
<dbReference type="RefSeq" id="WP_135283883.1">
    <property type="nucleotide sequence ID" value="NZ_SMLL01000001.1"/>
</dbReference>
<feature type="transmembrane region" description="Helical" evidence="1">
    <location>
        <begin position="51"/>
        <end position="72"/>
    </location>
</feature>
<keyword evidence="1" id="KW-0812">Transmembrane</keyword>
<dbReference type="AlphaFoldDB" id="A0A4Z0C3F0"/>
<protein>
    <recommendedName>
        <fullName evidence="2">Copper resistance protein D domain-containing protein</fullName>
    </recommendedName>
</protein>
<feature type="transmembrane region" description="Helical" evidence="1">
    <location>
        <begin position="124"/>
        <end position="147"/>
    </location>
</feature>
<evidence type="ECO:0000313" key="3">
    <source>
        <dbReference type="EMBL" id="TFZ05000.1"/>
    </source>
</evidence>
<dbReference type="GO" id="GO:0016020">
    <property type="term" value="C:membrane"/>
    <property type="evidence" value="ECO:0007669"/>
    <property type="project" value="InterPro"/>
</dbReference>
<reference evidence="3 4" key="1">
    <citation type="submission" date="2019-03" db="EMBL/GenBank/DDBJ databases">
        <title>Ramlibacter rhizophilus CCTCC AB2015357, whole genome shotgun sequence.</title>
        <authorList>
            <person name="Zhang X."/>
            <person name="Feng G."/>
            <person name="Zhu H."/>
        </authorList>
    </citation>
    <scope>NUCLEOTIDE SEQUENCE [LARGE SCALE GENOMIC DNA]</scope>
    <source>
        <strain evidence="3 4">CCTCC AB2015357</strain>
    </source>
</reference>
<comment type="caution">
    <text evidence="3">The sequence shown here is derived from an EMBL/GenBank/DDBJ whole genome shotgun (WGS) entry which is preliminary data.</text>
</comment>
<dbReference type="EMBL" id="SMLL01000001">
    <property type="protein sequence ID" value="TFZ05000.1"/>
    <property type="molecule type" value="Genomic_DNA"/>
</dbReference>
<dbReference type="Pfam" id="PF05425">
    <property type="entry name" value="CopD"/>
    <property type="match status" value="1"/>
</dbReference>
<feature type="domain" description="Copper resistance protein D" evidence="2">
    <location>
        <begin position="47"/>
        <end position="147"/>
    </location>
</feature>
<evidence type="ECO:0000313" key="4">
    <source>
        <dbReference type="Proteomes" id="UP000297564"/>
    </source>
</evidence>
<keyword evidence="4" id="KW-1185">Reference proteome</keyword>
<organism evidence="3 4">
    <name type="scientific">Ramlibacter rhizophilus</name>
    <dbReference type="NCBI Taxonomy" id="1781167"/>
    <lineage>
        <taxon>Bacteria</taxon>
        <taxon>Pseudomonadati</taxon>
        <taxon>Pseudomonadota</taxon>
        <taxon>Betaproteobacteria</taxon>
        <taxon>Burkholderiales</taxon>
        <taxon>Comamonadaceae</taxon>
        <taxon>Ramlibacter</taxon>
    </lineage>
</organism>
<keyword evidence="1" id="KW-1133">Transmembrane helix</keyword>
<name>A0A4Z0C3F0_9BURK</name>
<sequence>MHQLLLFFHLAGAIFWMGGMGFMLLALRPAAAATLQPPERVRLLSDALRRFFVVVGVAIGVLLLTGGLLMAAAGGRGLPPGWHAMAGIGVLMMLLFAHIVAAPYRRLRAAVAASQWPEGARRLGQIALFVRINFALGWVAIAAVVFWR</sequence>
<evidence type="ECO:0000256" key="1">
    <source>
        <dbReference type="SAM" id="Phobius"/>
    </source>
</evidence>
<accession>A0A4Z0C3F0</accession>
<proteinExistence type="predicted"/>
<dbReference type="Proteomes" id="UP000297564">
    <property type="component" value="Unassembled WGS sequence"/>
</dbReference>